<reference evidence="2" key="1">
    <citation type="submission" date="2021-09" db="EMBL/GenBank/DDBJ databases">
        <title>The genome of Mauremys mutica provides insights into the evolution of semi-aquatic lifestyle.</title>
        <authorList>
            <person name="Gong S."/>
            <person name="Gao Y."/>
        </authorList>
    </citation>
    <scope>NUCLEOTIDE SEQUENCE</scope>
    <source>
        <strain evidence="2">MM-2020</strain>
        <tissue evidence="2">Muscle</tissue>
    </source>
</reference>
<organism evidence="2 3">
    <name type="scientific">Mauremys mutica</name>
    <name type="common">yellowpond turtle</name>
    <dbReference type="NCBI Taxonomy" id="74926"/>
    <lineage>
        <taxon>Eukaryota</taxon>
        <taxon>Metazoa</taxon>
        <taxon>Chordata</taxon>
        <taxon>Craniata</taxon>
        <taxon>Vertebrata</taxon>
        <taxon>Euteleostomi</taxon>
        <taxon>Archelosauria</taxon>
        <taxon>Testudinata</taxon>
        <taxon>Testudines</taxon>
        <taxon>Cryptodira</taxon>
        <taxon>Durocryptodira</taxon>
        <taxon>Testudinoidea</taxon>
        <taxon>Geoemydidae</taxon>
        <taxon>Geoemydinae</taxon>
        <taxon>Mauremys</taxon>
    </lineage>
</organism>
<sequence>MPPMVGTTNDKDHRAITAMRSDPDGTAGPKDVDTTVVGPDCSTSGETDAQKSEPCWEPRKKDGSATKKPSKSEEASGSGGAIGVGGAMTSGGGSQLRRNNTSTDVGG</sequence>
<evidence type="ECO:0000256" key="1">
    <source>
        <dbReference type="SAM" id="MobiDB-lite"/>
    </source>
</evidence>
<evidence type="ECO:0000313" key="2">
    <source>
        <dbReference type="EMBL" id="KAH1167595.1"/>
    </source>
</evidence>
<dbReference type="EMBL" id="JAHDVG010000486">
    <property type="protein sequence ID" value="KAH1167595.1"/>
    <property type="molecule type" value="Genomic_DNA"/>
</dbReference>
<proteinExistence type="predicted"/>
<gene>
    <name evidence="2" type="ORF">KIL84_003078</name>
</gene>
<accession>A0A9D4AT71</accession>
<dbReference type="Proteomes" id="UP000827986">
    <property type="component" value="Unassembled WGS sequence"/>
</dbReference>
<dbReference type="AlphaFoldDB" id="A0A9D4AT71"/>
<evidence type="ECO:0000313" key="3">
    <source>
        <dbReference type="Proteomes" id="UP000827986"/>
    </source>
</evidence>
<feature type="compositionally biased region" description="Basic and acidic residues" evidence="1">
    <location>
        <begin position="48"/>
        <end position="74"/>
    </location>
</feature>
<feature type="compositionally biased region" description="Polar residues" evidence="1">
    <location>
        <begin position="96"/>
        <end position="107"/>
    </location>
</feature>
<feature type="compositionally biased region" description="Gly residues" evidence="1">
    <location>
        <begin position="77"/>
        <end position="94"/>
    </location>
</feature>
<feature type="region of interest" description="Disordered" evidence="1">
    <location>
        <begin position="1"/>
        <end position="107"/>
    </location>
</feature>
<keyword evidence="3" id="KW-1185">Reference proteome</keyword>
<comment type="caution">
    <text evidence="2">The sequence shown here is derived from an EMBL/GenBank/DDBJ whole genome shotgun (WGS) entry which is preliminary data.</text>
</comment>
<name>A0A9D4AT71_9SAUR</name>
<protein>
    <submittedName>
        <fullName evidence="2">Uncharacterized protein</fullName>
    </submittedName>
</protein>